<accession>I4YS73</accession>
<gene>
    <name evidence="2" type="ORF">MicloDRAFT_00033650</name>
</gene>
<dbReference type="PATRIC" id="fig|864069.3.peg.3665"/>
<feature type="domain" description="DUF6894" evidence="1">
    <location>
        <begin position="3"/>
        <end position="73"/>
    </location>
</feature>
<keyword evidence="3" id="KW-1185">Reference proteome</keyword>
<evidence type="ECO:0000313" key="2">
    <source>
        <dbReference type="EMBL" id="EIM26815.1"/>
    </source>
</evidence>
<protein>
    <recommendedName>
        <fullName evidence="1">DUF6894 domain-containing protein</fullName>
    </recommendedName>
</protein>
<dbReference type="OrthoDB" id="8000819at2"/>
<name>I4YS73_9HYPH</name>
<proteinExistence type="predicted"/>
<dbReference type="Proteomes" id="UP000003947">
    <property type="component" value="Unassembled WGS sequence"/>
</dbReference>
<organism evidence="2 3">
    <name type="scientific">Microvirga lotononidis</name>
    <dbReference type="NCBI Taxonomy" id="864069"/>
    <lineage>
        <taxon>Bacteria</taxon>
        <taxon>Pseudomonadati</taxon>
        <taxon>Pseudomonadota</taxon>
        <taxon>Alphaproteobacteria</taxon>
        <taxon>Hyphomicrobiales</taxon>
        <taxon>Methylobacteriaceae</taxon>
        <taxon>Microvirga</taxon>
    </lineage>
</organism>
<dbReference type="EMBL" id="JH660645">
    <property type="protein sequence ID" value="EIM26815.1"/>
    <property type="molecule type" value="Genomic_DNA"/>
</dbReference>
<dbReference type="AlphaFoldDB" id="I4YS73"/>
<evidence type="ECO:0000259" key="1">
    <source>
        <dbReference type="Pfam" id="PF21834"/>
    </source>
</evidence>
<dbReference type="InterPro" id="IPR054189">
    <property type="entry name" value="DUF6894"/>
</dbReference>
<evidence type="ECO:0000313" key="3">
    <source>
        <dbReference type="Proteomes" id="UP000003947"/>
    </source>
</evidence>
<dbReference type="Pfam" id="PF21834">
    <property type="entry name" value="DUF6894"/>
    <property type="match status" value="1"/>
</dbReference>
<dbReference type="RefSeq" id="WP_009762866.1">
    <property type="nucleotide sequence ID" value="NZ_CP141050.1"/>
</dbReference>
<sequence>MPRFFFHIRDVRLGLSRDELGLDCPDVEAAYLEACRAGLDLRHEFVARGQSPQDFSIVIANAAHEFVSELPFTVVFGHRMAKNNAHP</sequence>
<dbReference type="HOGENOM" id="CLU_2479872_0_0_5"/>
<reference evidence="2 3" key="1">
    <citation type="submission" date="2012-02" db="EMBL/GenBank/DDBJ databases">
        <title>Improved High-Quality Draft sequence of Microvirga sp. WSM3557.</title>
        <authorList>
            <consortium name="US DOE Joint Genome Institute"/>
            <person name="Lucas S."/>
            <person name="Han J."/>
            <person name="Lapidus A."/>
            <person name="Cheng J.-F."/>
            <person name="Goodwin L."/>
            <person name="Pitluck S."/>
            <person name="Peters L."/>
            <person name="Zhang X."/>
            <person name="Detter J.C."/>
            <person name="Han C."/>
            <person name="Tapia R."/>
            <person name="Land M."/>
            <person name="Hauser L."/>
            <person name="Kyrpides N."/>
            <person name="Ivanova N."/>
            <person name="Pagani I."/>
            <person name="Brau L."/>
            <person name="Yates R."/>
            <person name="O'Hara G."/>
            <person name="Rui T."/>
            <person name="Howieson J."/>
            <person name="Reeve W."/>
            <person name="Woyke T."/>
        </authorList>
    </citation>
    <scope>NUCLEOTIDE SEQUENCE [LARGE SCALE GENOMIC DNA]</scope>
    <source>
        <strain evidence="2 3">WSM3557</strain>
    </source>
</reference>